<dbReference type="GO" id="GO:0003677">
    <property type="term" value="F:DNA binding"/>
    <property type="evidence" value="ECO:0007669"/>
    <property type="project" value="UniProtKB-KW"/>
</dbReference>
<dbReference type="EMBL" id="PXYW01000004">
    <property type="protein sequence ID" value="PSR35020.1"/>
    <property type="molecule type" value="Genomic_DNA"/>
</dbReference>
<comment type="caution">
    <text evidence="5">The sequence shown here is derived from an EMBL/GenBank/DDBJ whole genome shotgun (WGS) entry which is preliminary data.</text>
</comment>
<dbReference type="NCBIfam" id="NF033788">
    <property type="entry name" value="HTH_metalloreg"/>
    <property type="match status" value="1"/>
</dbReference>
<dbReference type="PRINTS" id="PR00778">
    <property type="entry name" value="HTHARSR"/>
</dbReference>
<dbReference type="InterPro" id="IPR011991">
    <property type="entry name" value="ArsR-like_HTH"/>
</dbReference>
<sequence length="108" mass="12334">MTAMHEFKADLFKTLGHPVRLRILELLRTGEKTVTELQQDLAIEASSVSQQLAVMRSHQLVEARKLGTNVFYTVRDDLVFDLLDIARKIFENRVESMKMVLDQDGTGD</sequence>
<dbReference type="PANTHER" id="PTHR43132:SF2">
    <property type="entry name" value="ARSENICAL RESISTANCE OPERON REPRESSOR ARSR-RELATED"/>
    <property type="match status" value="1"/>
</dbReference>
<keyword evidence="2" id="KW-0238">DNA-binding</keyword>
<evidence type="ECO:0000313" key="5">
    <source>
        <dbReference type="EMBL" id="PSR35020.1"/>
    </source>
</evidence>
<name>A0A2T2XKK1_9FIRM</name>
<evidence type="ECO:0000313" key="6">
    <source>
        <dbReference type="Proteomes" id="UP000242972"/>
    </source>
</evidence>
<evidence type="ECO:0000256" key="3">
    <source>
        <dbReference type="ARBA" id="ARBA00023163"/>
    </source>
</evidence>
<dbReference type="InterPro" id="IPR036388">
    <property type="entry name" value="WH-like_DNA-bd_sf"/>
</dbReference>
<dbReference type="InterPro" id="IPR001845">
    <property type="entry name" value="HTH_ArsR_DNA-bd_dom"/>
</dbReference>
<evidence type="ECO:0000256" key="2">
    <source>
        <dbReference type="ARBA" id="ARBA00023125"/>
    </source>
</evidence>
<dbReference type="InterPro" id="IPR036390">
    <property type="entry name" value="WH_DNA-bd_sf"/>
</dbReference>
<proteinExistence type="predicted"/>
<dbReference type="Proteomes" id="UP000242972">
    <property type="component" value="Unassembled WGS sequence"/>
</dbReference>
<keyword evidence="3" id="KW-0804">Transcription</keyword>
<dbReference type="GO" id="GO:0003700">
    <property type="term" value="F:DNA-binding transcription factor activity"/>
    <property type="evidence" value="ECO:0007669"/>
    <property type="project" value="InterPro"/>
</dbReference>
<organism evidence="5 6">
    <name type="scientific">Sulfobacillus benefaciens</name>
    <dbReference type="NCBI Taxonomy" id="453960"/>
    <lineage>
        <taxon>Bacteria</taxon>
        <taxon>Bacillati</taxon>
        <taxon>Bacillota</taxon>
        <taxon>Clostridia</taxon>
        <taxon>Eubacteriales</taxon>
        <taxon>Clostridiales Family XVII. Incertae Sedis</taxon>
        <taxon>Sulfobacillus</taxon>
    </lineage>
</organism>
<reference evidence="5 6" key="1">
    <citation type="journal article" date="2014" name="BMC Genomics">
        <title>Comparison of environmental and isolate Sulfobacillus genomes reveals diverse carbon, sulfur, nitrogen, and hydrogen metabolisms.</title>
        <authorList>
            <person name="Justice N.B."/>
            <person name="Norman A."/>
            <person name="Brown C.T."/>
            <person name="Singh A."/>
            <person name="Thomas B.C."/>
            <person name="Banfield J.F."/>
        </authorList>
    </citation>
    <scope>NUCLEOTIDE SEQUENCE [LARGE SCALE GENOMIC DNA]</scope>
    <source>
        <strain evidence="5">AMDSBA4</strain>
    </source>
</reference>
<evidence type="ECO:0000256" key="1">
    <source>
        <dbReference type="ARBA" id="ARBA00023015"/>
    </source>
</evidence>
<gene>
    <name evidence="5" type="ORF">C7B46_02355</name>
</gene>
<dbReference type="AlphaFoldDB" id="A0A2T2XKK1"/>
<dbReference type="PROSITE" id="PS50987">
    <property type="entry name" value="HTH_ARSR_2"/>
    <property type="match status" value="1"/>
</dbReference>
<feature type="domain" description="HTH arsR-type" evidence="4">
    <location>
        <begin position="1"/>
        <end position="94"/>
    </location>
</feature>
<dbReference type="SUPFAM" id="SSF46785">
    <property type="entry name" value="Winged helix' DNA-binding domain"/>
    <property type="match status" value="1"/>
</dbReference>
<keyword evidence="1" id="KW-0805">Transcription regulation</keyword>
<dbReference type="PANTHER" id="PTHR43132">
    <property type="entry name" value="ARSENICAL RESISTANCE OPERON REPRESSOR ARSR-RELATED"/>
    <property type="match status" value="1"/>
</dbReference>
<dbReference type="Gene3D" id="1.10.10.10">
    <property type="entry name" value="Winged helix-like DNA-binding domain superfamily/Winged helix DNA-binding domain"/>
    <property type="match status" value="1"/>
</dbReference>
<accession>A0A2T2XKK1</accession>
<dbReference type="SMART" id="SM00418">
    <property type="entry name" value="HTH_ARSR"/>
    <property type="match status" value="1"/>
</dbReference>
<evidence type="ECO:0000259" key="4">
    <source>
        <dbReference type="PROSITE" id="PS50987"/>
    </source>
</evidence>
<dbReference type="CDD" id="cd00090">
    <property type="entry name" value="HTH_ARSR"/>
    <property type="match status" value="1"/>
</dbReference>
<dbReference type="Pfam" id="PF01022">
    <property type="entry name" value="HTH_5"/>
    <property type="match status" value="1"/>
</dbReference>
<dbReference type="InterPro" id="IPR051011">
    <property type="entry name" value="Metal_resp_trans_reg"/>
</dbReference>
<protein>
    <submittedName>
        <fullName evidence="5">Transcriptional regulator</fullName>
    </submittedName>
</protein>